<sequence>MRREGGVDFGGAVEDQPHWKSLSWTREPRKPYNDSESSVRGGMLFLLGFDVQCSHTKIKDLSGVIRSKKSKIS</sequence>
<accession>A0A2Z6ZQW7</accession>
<dbReference type="Proteomes" id="UP000250235">
    <property type="component" value="Unassembled WGS sequence"/>
</dbReference>
<evidence type="ECO:0000313" key="2">
    <source>
        <dbReference type="Proteomes" id="UP000250235"/>
    </source>
</evidence>
<dbReference type="EMBL" id="KV237083">
    <property type="protein sequence ID" value="KZT75487.1"/>
    <property type="molecule type" value="Genomic_DNA"/>
</dbReference>
<protein>
    <submittedName>
        <fullName evidence="1">Uncharacterized protein</fullName>
    </submittedName>
</protein>
<gene>
    <name evidence="1" type="ORF">F511_47491</name>
</gene>
<dbReference type="AlphaFoldDB" id="A0A2Z6ZQW7"/>
<organism evidence="1 2">
    <name type="scientific">Dorcoceras hygrometricum</name>
    <dbReference type="NCBI Taxonomy" id="472368"/>
    <lineage>
        <taxon>Eukaryota</taxon>
        <taxon>Viridiplantae</taxon>
        <taxon>Streptophyta</taxon>
        <taxon>Embryophyta</taxon>
        <taxon>Tracheophyta</taxon>
        <taxon>Spermatophyta</taxon>
        <taxon>Magnoliopsida</taxon>
        <taxon>eudicotyledons</taxon>
        <taxon>Gunneridae</taxon>
        <taxon>Pentapetalae</taxon>
        <taxon>asterids</taxon>
        <taxon>lamiids</taxon>
        <taxon>Lamiales</taxon>
        <taxon>Gesneriaceae</taxon>
        <taxon>Didymocarpoideae</taxon>
        <taxon>Trichosporeae</taxon>
        <taxon>Loxocarpinae</taxon>
        <taxon>Dorcoceras</taxon>
    </lineage>
</organism>
<evidence type="ECO:0000313" key="1">
    <source>
        <dbReference type="EMBL" id="KZT75487.1"/>
    </source>
</evidence>
<reference evidence="1 2" key="1">
    <citation type="journal article" date="2015" name="Proc. Natl. Acad. Sci. U.S.A.">
        <title>The resurrection genome of Boea hygrometrica: A blueprint for survival of dehydration.</title>
        <authorList>
            <person name="Xiao L."/>
            <person name="Yang G."/>
            <person name="Zhang L."/>
            <person name="Yang X."/>
            <person name="Zhao S."/>
            <person name="Ji Z."/>
            <person name="Zhou Q."/>
            <person name="Hu M."/>
            <person name="Wang Y."/>
            <person name="Chen M."/>
            <person name="Xu Y."/>
            <person name="Jin H."/>
            <person name="Xiao X."/>
            <person name="Hu G."/>
            <person name="Bao F."/>
            <person name="Hu Y."/>
            <person name="Wan P."/>
            <person name="Li L."/>
            <person name="Deng X."/>
            <person name="Kuang T."/>
            <person name="Xiang C."/>
            <person name="Zhu J.K."/>
            <person name="Oliver M.J."/>
            <person name="He Y."/>
        </authorList>
    </citation>
    <scope>NUCLEOTIDE SEQUENCE [LARGE SCALE GENOMIC DNA]</scope>
    <source>
        <strain evidence="2">cv. XS01</strain>
    </source>
</reference>
<proteinExistence type="predicted"/>
<keyword evidence="2" id="KW-1185">Reference proteome</keyword>
<name>A0A2Z6ZQW7_9LAMI</name>